<dbReference type="PANTHER" id="PTHR43283:SF3">
    <property type="entry name" value="BETA-LACTAMASE FAMILY PROTEIN (AFU_ORTHOLOGUE AFUA_5G07500)"/>
    <property type="match status" value="1"/>
</dbReference>
<proteinExistence type="predicted"/>
<evidence type="ECO:0000259" key="1">
    <source>
        <dbReference type="Pfam" id="PF00144"/>
    </source>
</evidence>
<dbReference type="InterPro" id="IPR001466">
    <property type="entry name" value="Beta-lactam-related"/>
</dbReference>
<dbReference type="InterPro" id="IPR012338">
    <property type="entry name" value="Beta-lactam/transpept-like"/>
</dbReference>
<dbReference type="PANTHER" id="PTHR43283">
    <property type="entry name" value="BETA-LACTAMASE-RELATED"/>
    <property type="match status" value="1"/>
</dbReference>
<gene>
    <name evidence="2" type="ORF">UFOPK2992_01512</name>
</gene>
<evidence type="ECO:0000313" key="2">
    <source>
        <dbReference type="EMBL" id="CAB4809989.1"/>
    </source>
</evidence>
<dbReference type="Pfam" id="PF00144">
    <property type="entry name" value="Beta-lactamase"/>
    <property type="match status" value="1"/>
</dbReference>
<name>A0A6J6YLP7_9ZZZZ</name>
<dbReference type="AlphaFoldDB" id="A0A6J6YLP7"/>
<dbReference type="Gene3D" id="3.40.710.10">
    <property type="entry name" value="DD-peptidase/beta-lactamase superfamily"/>
    <property type="match status" value="1"/>
</dbReference>
<accession>A0A6J6YLP7</accession>
<reference evidence="2" key="1">
    <citation type="submission" date="2020-05" db="EMBL/GenBank/DDBJ databases">
        <authorList>
            <person name="Chiriac C."/>
            <person name="Salcher M."/>
            <person name="Ghai R."/>
            <person name="Kavagutti S V."/>
        </authorList>
    </citation>
    <scope>NUCLEOTIDE SEQUENCE</scope>
</reference>
<dbReference type="SUPFAM" id="SSF56601">
    <property type="entry name" value="beta-lactamase/transpeptidase-like"/>
    <property type="match status" value="1"/>
</dbReference>
<dbReference type="InterPro" id="IPR050789">
    <property type="entry name" value="Diverse_Enzym_Activities"/>
</dbReference>
<dbReference type="EMBL" id="CAFAAI010000290">
    <property type="protein sequence ID" value="CAB4809989.1"/>
    <property type="molecule type" value="Genomic_DNA"/>
</dbReference>
<organism evidence="2">
    <name type="scientific">freshwater metagenome</name>
    <dbReference type="NCBI Taxonomy" id="449393"/>
    <lineage>
        <taxon>unclassified sequences</taxon>
        <taxon>metagenomes</taxon>
        <taxon>ecological metagenomes</taxon>
    </lineage>
</organism>
<sequence length="216" mass="23097">MSIDVLGRVIEVITGQTLDEFLRTRLFTPLGMTDTGFSVPAHDADRLAALYGAHPGTRKAMLLAEAGKAALKVPSAFLGGGGLVSTMADYLRFTDMLRRKGELNGVRILSPRTVQYMTKNHLPGGVDLTSFGRPLFSETPYDGVGFGLLGSVTIDPVAAKLANSLGSYGWGGAASTTFWIDPVEDITCVLMTQLLPSDTHPLRSQLSQLVQQALVD</sequence>
<protein>
    <submittedName>
        <fullName evidence="2">Unannotated protein</fullName>
    </submittedName>
</protein>
<feature type="domain" description="Beta-lactamase-related" evidence="1">
    <location>
        <begin position="2"/>
        <end position="202"/>
    </location>
</feature>